<dbReference type="RefSeq" id="WP_068764994.1">
    <property type="nucleotide sequence ID" value="NZ_CP017781.1"/>
</dbReference>
<gene>
    <name evidence="2" type="ORF">LPB142_13670</name>
</gene>
<dbReference type="InterPro" id="IPR017896">
    <property type="entry name" value="4Fe4S_Fe-S-bd"/>
</dbReference>
<dbReference type="EMBL" id="CP017781">
    <property type="protein sequence ID" value="AOZ70236.1"/>
    <property type="molecule type" value="Genomic_DNA"/>
</dbReference>
<reference evidence="2 3" key="1">
    <citation type="submission" date="2016-10" db="EMBL/GenBank/DDBJ databases">
        <title>Rhodobacter sp. LPB0142, isolated from sea water.</title>
        <authorList>
            <person name="Kim E."/>
            <person name="Yi H."/>
        </authorList>
    </citation>
    <scope>NUCLEOTIDE SEQUENCE [LARGE SCALE GENOMIC DNA]</scope>
    <source>
        <strain evidence="2 3">LPB0142</strain>
    </source>
</reference>
<accession>A0A1D9MEG7</accession>
<dbReference type="STRING" id="1850250.LPB142_13670"/>
<name>A0A1D9MEG7_9RHOB</name>
<evidence type="ECO:0000313" key="2">
    <source>
        <dbReference type="EMBL" id="AOZ70236.1"/>
    </source>
</evidence>
<evidence type="ECO:0000259" key="1">
    <source>
        <dbReference type="PROSITE" id="PS51379"/>
    </source>
</evidence>
<evidence type="ECO:0000313" key="3">
    <source>
        <dbReference type="Proteomes" id="UP000176562"/>
    </source>
</evidence>
<dbReference type="Proteomes" id="UP000176562">
    <property type="component" value="Chromosome"/>
</dbReference>
<dbReference type="AlphaFoldDB" id="A0A1D9MEG7"/>
<keyword evidence="3" id="KW-1185">Reference proteome</keyword>
<proteinExistence type="predicted"/>
<dbReference type="KEGG" id="rhp:LPB142_13670"/>
<protein>
    <submittedName>
        <fullName evidence="2">Ferredoxin</fullName>
    </submittedName>
</protein>
<feature type="domain" description="4Fe-4S ferredoxin-type" evidence="1">
    <location>
        <begin position="129"/>
        <end position="159"/>
    </location>
</feature>
<organism evidence="2 3">
    <name type="scientific">Rhodobacter xanthinilyticus</name>
    <dbReference type="NCBI Taxonomy" id="1850250"/>
    <lineage>
        <taxon>Bacteria</taxon>
        <taxon>Pseudomonadati</taxon>
        <taxon>Pseudomonadota</taxon>
        <taxon>Alphaproteobacteria</taxon>
        <taxon>Rhodobacterales</taxon>
        <taxon>Rhodobacter group</taxon>
        <taxon>Rhodobacter</taxon>
    </lineage>
</organism>
<sequence length="209" mass="22322">MTGLPPGLAEALAAERLFVAGSMACETGQRLLLAPDEPGFWAHLSAAPEWADGAPDPLDRWSKRVIEGLAARFEGVARFPFEGPPWPPFYQWALASGAFFASPVALLVHPRMGLWASLRGALEIGGAPPEAAPPPTPCAACARPCTTTCPVGAMSETGYDVPRCHEFLNTPEGETCLSFGCLARRACPPGQSYGRLASQSAWHMRHFHP</sequence>
<dbReference type="PROSITE" id="PS51379">
    <property type="entry name" value="4FE4S_FER_2"/>
    <property type="match status" value="1"/>
</dbReference>